<dbReference type="PANTHER" id="PTHR22753:SF24">
    <property type="entry name" value="ESTERASE_LIPASE_THIOESTERASE FAMILY PROTEIN"/>
    <property type="match status" value="1"/>
</dbReference>
<dbReference type="AlphaFoldDB" id="A0AAD4IU36"/>
<keyword evidence="2" id="KW-0808">Transferase</keyword>
<dbReference type="GO" id="GO:0019432">
    <property type="term" value="P:triglyceride biosynthetic process"/>
    <property type="evidence" value="ECO:0007669"/>
    <property type="project" value="UniProtKB-ARBA"/>
</dbReference>
<dbReference type="PANTHER" id="PTHR22753">
    <property type="entry name" value="TRANSMEMBRANE PROTEIN 68"/>
    <property type="match status" value="1"/>
</dbReference>
<dbReference type="GO" id="GO:0016020">
    <property type="term" value="C:membrane"/>
    <property type="evidence" value="ECO:0007669"/>
    <property type="project" value="TreeGrafter"/>
</dbReference>
<evidence type="ECO:0000256" key="2">
    <source>
        <dbReference type="ARBA" id="ARBA00022679"/>
    </source>
</evidence>
<organism evidence="4 5">
    <name type="scientific">Perilla frutescens var. hirtella</name>
    <name type="common">Perilla citriodora</name>
    <name type="synonym">Perilla setoyensis</name>
    <dbReference type="NCBI Taxonomy" id="608512"/>
    <lineage>
        <taxon>Eukaryota</taxon>
        <taxon>Viridiplantae</taxon>
        <taxon>Streptophyta</taxon>
        <taxon>Embryophyta</taxon>
        <taxon>Tracheophyta</taxon>
        <taxon>Spermatophyta</taxon>
        <taxon>Magnoliopsida</taxon>
        <taxon>eudicotyledons</taxon>
        <taxon>Gunneridae</taxon>
        <taxon>Pentapetalae</taxon>
        <taxon>asterids</taxon>
        <taxon>lamiids</taxon>
        <taxon>Lamiales</taxon>
        <taxon>Lamiaceae</taxon>
        <taxon>Nepetoideae</taxon>
        <taxon>Elsholtzieae</taxon>
        <taxon>Perilla</taxon>
    </lineage>
</organism>
<keyword evidence="5" id="KW-1185">Reference proteome</keyword>
<evidence type="ECO:0000256" key="3">
    <source>
        <dbReference type="ARBA" id="ARBA00023315"/>
    </source>
</evidence>
<accession>A0AAD4IU36</accession>
<dbReference type="GO" id="GO:0004144">
    <property type="term" value="F:diacylglycerol O-acyltransferase activity"/>
    <property type="evidence" value="ECO:0007669"/>
    <property type="project" value="UniProtKB-ARBA"/>
</dbReference>
<evidence type="ECO:0000313" key="5">
    <source>
        <dbReference type="Proteomes" id="UP001190926"/>
    </source>
</evidence>
<keyword evidence="3" id="KW-0012">Acyltransferase</keyword>
<comment type="similarity">
    <text evidence="1">Belongs to the diacylglycerol acyltransferase family.</text>
</comment>
<proteinExistence type="inferred from homology"/>
<gene>
    <name evidence="4" type="ORF">C2S53_012217</name>
</gene>
<evidence type="ECO:0008006" key="6">
    <source>
        <dbReference type="Google" id="ProtNLM"/>
    </source>
</evidence>
<dbReference type="EMBL" id="SDAM02002131">
    <property type="protein sequence ID" value="KAH6821314.1"/>
    <property type="molecule type" value="Genomic_DNA"/>
</dbReference>
<dbReference type="SUPFAM" id="SSF53474">
    <property type="entry name" value="alpha/beta-Hydrolases"/>
    <property type="match status" value="1"/>
</dbReference>
<dbReference type="Proteomes" id="UP001190926">
    <property type="component" value="Unassembled WGS sequence"/>
</dbReference>
<dbReference type="InterPro" id="IPR007130">
    <property type="entry name" value="DAGAT"/>
</dbReference>
<sequence>MAAAAVSGLCAASFRRILHREVAVGKLKSYWATCSSPSVALHVNGSRLKINSSLSTKDYLEPSKVLMEFDDGGPPRWSSPLECGCRSPGSPLLLFLPDLVKLVQSTVRTEQNQVAKRPIYLVGESLGASLALVVAAQNPDIDLVLILANPATNFSKSLVQSFVPLSYMIHKQLNAGLLHGMSSIPEKVLWKLEIIQEMQNYLNSHLHDVKAQTLILTSGKDMLLTSITEGQRLNNLLKQSQTHSFIGNGDPLFSDDEFDLVAAIKSTSYYRRGASKDYISDFLPPSPSEFKSLCESLSWMNVAMDPVMLSTVGGKVVRGLAGIPSEGPVLLVSNHMMLGMELVPLLSRFWIEQNIKLRALAHPAFFERLQDGKYQDLPHFDVVRMSGAVPVSASNLYRLLKLKSHVLLYPGGLREAFHRRVNPHKLIWPDEPEFVRMAAKFGAKIVPFCAVGEDDIFQLLLDSDDQMKIPLLKAQIEELTNGAARLRSDAEGEIGKQFLYHPMVLPKLPGRFYFLFGESISTEGRRDVLTDKDKAREVYSEVKTEIEKCIEYLKGRREKDPYRNLLVRLLYQTYHGFDSQVPTFEI</sequence>
<name>A0AAD4IU36_PERFH</name>
<evidence type="ECO:0000256" key="1">
    <source>
        <dbReference type="ARBA" id="ARBA00005420"/>
    </source>
</evidence>
<dbReference type="Pfam" id="PF03982">
    <property type="entry name" value="DAGAT"/>
    <property type="match status" value="1"/>
</dbReference>
<protein>
    <recommendedName>
        <fullName evidence="6">Serine aminopeptidase S33 domain-containing protein</fullName>
    </recommendedName>
</protein>
<dbReference type="Gene3D" id="3.40.50.1820">
    <property type="entry name" value="alpha/beta hydrolase"/>
    <property type="match status" value="1"/>
</dbReference>
<reference evidence="4 5" key="1">
    <citation type="journal article" date="2021" name="Nat. Commun.">
        <title>Incipient diploidization of the medicinal plant Perilla within 10,000 years.</title>
        <authorList>
            <person name="Zhang Y."/>
            <person name="Shen Q."/>
            <person name="Leng L."/>
            <person name="Zhang D."/>
            <person name="Chen S."/>
            <person name="Shi Y."/>
            <person name="Ning Z."/>
            <person name="Chen S."/>
        </authorList>
    </citation>
    <scope>NUCLEOTIDE SEQUENCE [LARGE SCALE GENOMIC DNA]</scope>
    <source>
        <strain evidence="5">cv. PC099</strain>
    </source>
</reference>
<evidence type="ECO:0000313" key="4">
    <source>
        <dbReference type="EMBL" id="KAH6821314.1"/>
    </source>
</evidence>
<dbReference type="InterPro" id="IPR029058">
    <property type="entry name" value="AB_hydrolase_fold"/>
</dbReference>
<dbReference type="CDD" id="cd07987">
    <property type="entry name" value="LPLAT_MGAT-like"/>
    <property type="match status" value="1"/>
</dbReference>
<comment type="caution">
    <text evidence="4">The sequence shown here is derived from an EMBL/GenBank/DDBJ whole genome shotgun (WGS) entry which is preliminary data.</text>
</comment>